<feature type="domain" description="RAVE complex protein Rav1 C-terminal" evidence="2">
    <location>
        <begin position="842"/>
        <end position="1209"/>
    </location>
</feature>
<dbReference type="PANTHER" id="PTHR13950:SF9">
    <property type="entry name" value="RABCONNECTIN-3A"/>
    <property type="match status" value="1"/>
</dbReference>
<organism evidence="3 4">
    <name type="scientific">Cronartium quercuum f. sp. fusiforme G11</name>
    <dbReference type="NCBI Taxonomy" id="708437"/>
    <lineage>
        <taxon>Eukaryota</taxon>
        <taxon>Fungi</taxon>
        <taxon>Dikarya</taxon>
        <taxon>Basidiomycota</taxon>
        <taxon>Pucciniomycotina</taxon>
        <taxon>Pucciniomycetes</taxon>
        <taxon>Pucciniales</taxon>
        <taxon>Coleosporiaceae</taxon>
        <taxon>Cronartium</taxon>
    </lineage>
</organism>
<dbReference type="OrthoDB" id="342131at2759"/>
<dbReference type="InterPro" id="IPR022033">
    <property type="entry name" value="Rav1p_C"/>
</dbReference>
<dbReference type="InterPro" id="IPR052208">
    <property type="entry name" value="DmX-like/RAVE_component"/>
</dbReference>
<name>A0A9P6T788_9BASI</name>
<evidence type="ECO:0000259" key="2">
    <source>
        <dbReference type="Pfam" id="PF12234"/>
    </source>
</evidence>
<protein>
    <recommendedName>
        <fullName evidence="2">RAVE complex protein Rav1 C-terminal domain-containing protein</fullName>
    </recommendedName>
</protein>
<feature type="region of interest" description="Disordered" evidence="1">
    <location>
        <begin position="1298"/>
        <end position="1324"/>
    </location>
</feature>
<dbReference type="GO" id="GO:0043291">
    <property type="term" value="C:RAVE complex"/>
    <property type="evidence" value="ECO:0007669"/>
    <property type="project" value="TreeGrafter"/>
</dbReference>
<evidence type="ECO:0000256" key="1">
    <source>
        <dbReference type="SAM" id="MobiDB-lite"/>
    </source>
</evidence>
<accession>A0A9P6T788</accession>
<keyword evidence="4" id="KW-1185">Reference proteome</keyword>
<dbReference type="Pfam" id="PF12234">
    <property type="entry name" value="Rav1p_C"/>
    <property type="match status" value="1"/>
</dbReference>
<evidence type="ECO:0000313" key="3">
    <source>
        <dbReference type="EMBL" id="KAG0141340.1"/>
    </source>
</evidence>
<dbReference type="EMBL" id="MU167390">
    <property type="protein sequence ID" value="KAG0141340.1"/>
    <property type="molecule type" value="Genomic_DNA"/>
</dbReference>
<gene>
    <name evidence="3" type="ORF">CROQUDRAFT_51836</name>
</gene>
<dbReference type="PANTHER" id="PTHR13950">
    <property type="entry name" value="RABCONNECTIN-RELATED"/>
    <property type="match status" value="1"/>
</dbReference>
<sequence length="1359" mass="151174">MDVITTTPLVLSTINHPRRAVCFWNPTGLEPCLVYASRDNLNVFDFPSFHLRQVICFSNYVPPSRLPLPHGVEALCATTSKLVAASGSYVAVFVKSNFQSSALWNLHSSFTSCLARITSIILKGNLCLLIGEDGLSLYQVIEPNNNDEFSTIPRWIRKWATHTHRFTDADLLRSSDDGYHIASFEAGHPTLHFYTFQTSALHYETSQFSHRTLRFASPLCSISFDLGSSTVSEKSNGALYVSIHNAPSGIHTHIYDLETVTDDRLCSKIALQDASQPMPTMLFPSHRGIINRPCARSQRVIRTFFVDLDGIPLIRDCQQTGSGIAVLSILSTGHVHVSREPSTTQLPITCSRLHQLPQEMIEVLGNPHVLIYGAIRIAKEKTCASPWFIILARSASVAGQLYFHSVPLQSTACGFLYEYLIPDKSQLLDYQIPYGHSVTPSSGGAGDLFLTTSDEPTSGPTVRNLWQLRDKETRPRLECLSKFSPGASGLAIVIHDDTVTSSNNGFHTHQLAKAVTSYAQWWIQVADCGPQKITALRTQGLSPPKFPSTSISELALIGLQDDERLVSYIDACEPMGKETYTGHWYLKALTSFDRLLVWELPLVSFKTACAQQYQPIVALNLPNEIIKNGTRYTFSSAQRVPFHSLIAADDDGNIFETSHFNDYAVDRHDPACDSKRWSRIKLMSLAHLLTTSGKRCSVIHLETRSSLVALLYLISSPPSHDHLKLIVLDLQQLPYASGIVGVEEMSLQAEENPYTTTHLTWSPATSKDSLPSSFLLAVACAGVIKIFGCDVNGWWTSFADVRSPDGSAQIISWITLNDQRCLMYEVHGHGFLSRPMSQSSHSEMPIWHPIILAYHLDFGEFEYISETVGALAVALKGNSQPLSLLHSPAAACTQHLDLKNHKCREETSKITKSALSQENLDILVSYASESRVPLLHPDDQRNLVLLAKQLYTVQRSFNGIDTLGCRYLFSLIRHFLISDDSEPDLGFGATQDPAILLAYHSSSQVLLATQVLENVPKYDLLSTAPNKFILNWRTAREIGIFLWLKCRDTLLSILELVAQHELQSSGRAENGSTGDGQRDPAASSIFYMALRKKRLLLGLWRVAYGHPDRPLMLKFLANDFEEARWKTAAQKNAFALISRQRFNAVNVCIRQLSDWRLAIAIARAYEGDEGPVLRSLLQDTVIPEGFRSGNRWLLSWAFEMLNEKQMASDSSLEHIAGRILPKPMPSELIREKPGPLDVALVVAFNTIRSPSHVSRATNETRLAMLVIRRLLNAGCGQLAYRVATTWFFPPAPINSSNKPVPKTTFVSRSRHSSPSRSLKGPPASNTVIEEGIRKLSIDSPHAPRVLKQVVVPEFDLSNF</sequence>
<dbReference type="GO" id="GO:0007035">
    <property type="term" value="P:vacuolar acidification"/>
    <property type="evidence" value="ECO:0007669"/>
    <property type="project" value="TreeGrafter"/>
</dbReference>
<reference evidence="3" key="1">
    <citation type="submission" date="2013-11" db="EMBL/GenBank/DDBJ databases">
        <title>Genome sequence of the fusiform rust pathogen reveals effectors for host alternation and coevolution with pine.</title>
        <authorList>
            <consortium name="DOE Joint Genome Institute"/>
            <person name="Smith K."/>
            <person name="Pendleton A."/>
            <person name="Kubisiak T."/>
            <person name="Anderson C."/>
            <person name="Salamov A."/>
            <person name="Aerts A."/>
            <person name="Riley R."/>
            <person name="Clum A."/>
            <person name="Lindquist E."/>
            <person name="Ence D."/>
            <person name="Campbell M."/>
            <person name="Kronenberg Z."/>
            <person name="Feau N."/>
            <person name="Dhillon B."/>
            <person name="Hamelin R."/>
            <person name="Burleigh J."/>
            <person name="Smith J."/>
            <person name="Yandell M."/>
            <person name="Nelson C."/>
            <person name="Grigoriev I."/>
            <person name="Davis J."/>
        </authorList>
    </citation>
    <scope>NUCLEOTIDE SEQUENCE</scope>
    <source>
        <strain evidence="3">G11</strain>
    </source>
</reference>
<comment type="caution">
    <text evidence="3">The sequence shown here is derived from an EMBL/GenBank/DDBJ whole genome shotgun (WGS) entry which is preliminary data.</text>
</comment>
<evidence type="ECO:0000313" key="4">
    <source>
        <dbReference type="Proteomes" id="UP000886653"/>
    </source>
</evidence>
<proteinExistence type="predicted"/>
<dbReference type="Proteomes" id="UP000886653">
    <property type="component" value="Unassembled WGS sequence"/>
</dbReference>